<dbReference type="InterPro" id="IPR052016">
    <property type="entry name" value="Bact_Sigma-Reg"/>
</dbReference>
<evidence type="ECO:0000313" key="5">
    <source>
        <dbReference type="Proteomes" id="UP000319383"/>
    </source>
</evidence>
<dbReference type="SMART" id="SM00331">
    <property type="entry name" value="PP2C_SIG"/>
    <property type="match status" value="1"/>
</dbReference>
<dbReference type="Gene3D" id="3.30.450.40">
    <property type="match status" value="1"/>
</dbReference>
<sequence>MVLKQHPPWGLQYHSPLEIDTCRTSRIMTALVTDYRRLVLLICRQFSEATGWVLRFTPATEETAEAVLDQLNTDACCCWHAEIRDELAIAGYLHLDVPEFNEPNSSLESVTALGQTLANLISELVSAAHQIDASSRDLSTLVDLKCAVREGTDLPRTMSDLLTAAAQLTESWGATFFLLNPTTNSLRLRAVYRQGVETIPLKTRELRSGQPDFQALIHGPIVVQRDDPHGERLLPSDALSGLCVPVMAENVPLGTMWVYDRRQREFIDRQIHVLQSIAIQTAAILERMVLLRESEVQHRLSRELQVASENQPDDFVNHAIDDPMFEVAAFCISAHELGGDLCESIPLSSNRTGIAVGDASGNSIPAAMVKATARGALRTQQVEDPDVAGVMQRVNAALHTLTHSQHFMSLVYGVLDSEKRTFTYSNAGHCNPIFIRGDNVTTLESHGLLLGVLGDTEYGHSVVDLQPGDVLVIYSDGISEAMNRSRELFRSKGIIAAVRECREGTAAEILQNIWGRAEAHCDGDSLPDDRTLMVVKIRE</sequence>
<keyword evidence="5" id="KW-1185">Reference proteome</keyword>
<dbReference type="RefSeq" id="WP_197534426.1">
    <property type="nucleotide sequence ID" value="NZ_CP036276.1"/>
</dbReference>
<dbReference type="SUPFAM" id="SSF55781">
    <property type="entry name" value="GAF domain-like"/>
    <property type="match status" value="1"/>
</dbReference>
<dbReference type="PANTHER" id="PTHR43156:SF2">
    <property type="entry name" value="STAGE II SPORULATION PROTEIN E"/>
    <property type="match status" value="1"/>
</dbReference>
<evidence type="ECO:0000259" key="2">
    <source>
        <dbReference type="SMART" id="SM00065"/>
    </source>
</evidence>
<dbReference type="Pfam" id="PF13185">
    <property type="entry name" value="GAF_2"/>
    <property type="match status" value="1"/>
</dbReference>
<dbReference type="AlphaFoldDB" id="A0A517ZVN5"/>
<evidence type="ECO:0000313" key="4">
    <source>
        <dbReference type="EMBL" id="QDU46530.1"/>
    </source>
</evidence>
<protein>
    <submittedName>
        <fullName evidence="4">Phosphoserine phosphatase RsbU</fullName>
        <ecNumber evidence="4">3.1.3.3</ecNumber>
    </submittedName>
</protein>
<dbReference type="InterPro" id="IPR036457">
    <property type="entry name" value="PPM-type-like_dom_sf"/>
</dbReference>
<dbReference type="SUPFAM" id="SSF81606">
    <property type="entry name" value="PP2C-like"/>
    <property type="match status" value="1"/>
</dbReference>
<dbReference type="InterPro" id="IPR029016">
    <property type="entry name" value="GAF-like_dom_sf"/>
</dbReference>
<evidence type="ECO:0000256" key="1">
    <source>
        <dbReference type="ARBA" id="ARBA00022801"/>
    </source>
</evidence>
<dbReference type="SMART" id="SM00065">
    <property type="entry name" value="GAF"/>
    <property type="match status" value="1"/>
</dbReference>
<name>A0A517ZVN5_9PLAN</name>
<dbReference type="Gene3D" id="3.60.40.10">
    <property type="entry name" value="PPM-type phosphatase domain"/>
    <property type="match status" value="1"/>
</dbReference>
<dbReference type="PANTHER" id="PTHR43156">
    <property type="entry name" value="STAGE II SPORULATION PROTEIN E-RELATED"/>
    <property type="match status" value="1"/>
</dbReference>
<proteinExistence type="predicted"/>
<dbReference type="KEGG" id="sdyn:Mal52_50510"/>
<gene>
    <name evidence="4" type="primary">rsbU_4</name>
    <name evidence="4" type="ORF">Mal52_50510</name>
</gene>
<organism evidence="4 5">
    <name type="scientific">Symmachiella dynata</name>
    <dbReference type="NCBI Taxonomy" id="2527995"/>
    <lineage>
        <taxon>Bacteria</taxon>
        <taxon>Pseudomonadati</taxon>
        <taxon>Planctomycetota</taxon>
        <taxon>Planctomycetia</taxon>
        <taxon>Planctomycetales</taxon>
        <taxon>Planctomycetaceae</taxon>
        <taxon>Symmachiella</taxon>
    </lineage>
</organism>
<dbReference type="EC" id="3.1.3.3" evidence="4"/>
<accession>A0A517ZVN5</accession>
<dbReference type="GO" id="GO:0016791">
    <property type="term" value="F:phosphatase activity"/>
    <property type="evidence" value="ECO:0007669"/>
    <property type="project" value="TreeGrafter"/>
</dbReference>
<reference evidence="4 5" key="1">
    <citation type="submission" date="2019-02" db="EMBL/GenBank/DDBJ databases">
        <title>Deep-cultivation of Planctomycetes and their phenomic and genomic characterization uncovers novel biology.</title>
        <authorList>
            <person name="Wiegand S."/>
            <person name="Jogler M."/>
            <person name="Boedeker C."/>
            <person name="Pinto D."/>
            <person name="Vollmers J."/>
            <person name="Rivas-Marin E."/>
            <person name="Kohn T."/>
            <person name="Peeters S.H."/>
            <person name="Heuer A."/>
            <person name="Rast P."/>
            <person name="Oberbeckmann S."/>
            <person name="Bunk B."/>
            <person name="Jeske O."/>
            <person name="Meyerdierks A."/>
            <person name="Storesund J.E."/>
            <person name="Kallscheuer N."/>
            <person name="Luecker S."/>
            <person name="Lage O.M."/>
            <person name="Pohl T."/>
            <person name="Merkel B.J."/>
            <person name="Hornburger P."/>
            <person name="Mueller R.-W."/>
            <person name="Bruemmer F."/>
            <person name="Labrenz M."/>
            <person name="Spormann A.M."/>
            <person name="Op den Camp H."/>
            <person name="Overmann J."/>
            <person name="Amann R."/>
            <person name="Jetten M.S.M."/>
            <person name="Mascher T."/>
            <person name="Medema M.H."/>
            <person name="Devos D.P."/>
            <person name="Kaster A.-K."/>
            <person name="Ovreas L."/>
            <person name="Rohde M."/>
            <person name="Galperin M.Y."/>
            <person name="Jogler C."/>
        </authorList>
    </citation>
    <scope>NUCLEOTIDE SEQUENCE [LARGE SCALE GENOMIC DNA]</scope>
    <source>
        <strain evidence="4 5">Mal52</strain>
    </source>
</reference>
<dbReference type="InterPro" id="IPR001932">
    <property type="entry name" value="PPM-type_phosphatase-like_dom"/>
</dbReference>
<feature type="domain" description="PPM-type phosphatase" evidence="3">
    <location>
        <begin position="322"/>
        <end position="537"/>
    </location>
</feature>
<dbReference type="InterPro" id="IPR003018">
    <property type="entry name" value="GAF"/>
</dbReference>
<keyword evidence="1 4" id="KW-0378">Hydrolase</keyword>
<dbReference type="Pfam" id="PF07228">
    <property type="entry name" value="SpoIIE"/>
    <property type="match status" value="1"/>
</dbReference>
<dbReference type="EMBL" id="CP036276">
    <property type="protein sequence ID" value="QDU46530.1"/>
    <property type="molecule type" value="Genomic_DNA"/>
</dbReference>
<feature type="domain" description="GAF" evidence="2">
    <location>
        <begin position="153"/>
        <end position="295"/>
    </location>
</feature>
<evidence type="ECO:0000259" key="3">
    <source>
        <dbReference type="SMART" id="SM00331"/>
    </source>
</evidence>
<dbReference type="Proteomes" id="UP000319383">
    <property type="component" value="Chromosome"/>
</dbReference>